<feature type="region of interest" description="Disordered" evidence="1">
    <location>
        <begin position="637"/>
        <end position="687"/>
    </location>
</feature>
<dbReference type="InterPro" id="IPR056336">
    <property type="entry name" value="YVC1_C"/>
</dbReference>
<feature type="transmembrane region" description="Helical" evidence="2">
    <location>
        <begin position="321"/>
        <end position="341"/>
    </location>
</feature>
<feature type="compositionally biased region" description="Basic and acidic residues" evidence="1">
    <location>
        <begin position="146"/>
        <end position="168"/>
    </location>
</feature>
<organism evidence="4 5">
    <name type="scientific">Aplosporella prunicola CBS 121167</name>
    <dbReference type="NCBI Taxonomy" id="1176127"/>
    <lineage>
        <taxon>Eukaryota</taxon>
        <taxon>Fungi</taxon>
        <taxon>Dikarya</taxon>
        <taxon>Ascomycota</taxon>
        <taxon>Pezizomycotina</taxon>
        <taxon>Dothideomycetes</taxon>
        <taxon>Dothideomycetes incertae sedis</taxon>
        <taxon>Botryosphaeriales</taxon>
        <taxon>Aplosporellaceae</taxon>
        <taxon>Aplosporella</taxon>
    </lineage>
</organism>
<dbReference type="InterPro" id="IPR052971">
    <property type="entry name" value="TRP_calcium_channel"/>
</dbReference>
<evidence type="ECO:0000259" key="3">
    <source>
        <dbReference type="Pfam" id="PF23317"/>
    </source>
</evidence>
<feature type="transmembrane region" description="Helical" evidence="2">
    <location>
        <begin position="456"/>
        <end position="478"/>
    </location>
</feature>
<keyword evidence="2" id="KW-0472">Membrane</keyword>
<feature type="transmembrane region" description="Helical" evidence="2">
    <location>
        <begin position="385"/>
        <end position="404"/>
    </location>
</feature>
<keyword evidence="2" id="KW-0812">Transmembrane</keyword>
<dbReference type="AlphaFoldDB" id="A0A6A6BK97"/>
<protein>
    <recommendedName>
        <fullName evidence="3">Calcium channel YVC1-like C-terminal transmembrane domain-containing protein</fullName>
    </recommendedName>
</protein>
<feature type="domain" description="Calcium channel YVC1-like C-terminal transmembrane" evidence="3">
    <location>
        <begin position="330"/>
        <end position="621"/>
    </location>
</feature>
<dbReference type="GeneID" id="54297674"/>
<evidence type="ECO:0000313" key="4">
    <source>
        <dbReference type="EMBL" id="KAF2143813.1"/>
    </source>
</evidence>
<proteinExistence type="predicted"/>
<gene>
    <name evidence="4" type="ORF">K452DRAFT_285849</name>
</gene>
<dbReference type="PANTHER" id="PTHR35859">
    <property type="entry name" value="NONSELECTIVE CATION CHANNEL PROTEIN"/>
    <property type="match status" value="1"/>
</dbReference>
<dbReference type="Proteomes" id="UP000799438">
    <property type="component" value="Unassembled WGS sequence"/>
</dbReference>
<dbReference type="OrthoDB" id="310870at2759"/>
<evidence type="ECO:0000256" key="1">
    <source>
        <dbReference type="SAM" id="MobiDB-lite"/>
    </source>
</evidence>
<feature type="transmembrane region" description="Helical" evidence="2">
    <location>
        <begin position="348"/>
        <end position="365"/>
    </location>
</feature>
<dbReference type="RefSeq" id="XP_033399525.1">
    <property type="nucleotide sequence ID" value="XM_033540178.1"/>
</dbReference>
<reference evidence="4" key="1">
    <citation type="journal article" date="2020" name="Stud. Mycol.">
        <title>101 Dothideomycetes genomes: a test case for predicting lifestyles and emergence of pathogens.</title>
        <authorList>
            <person name="Haridas S."/>
            <person name="Albert R."/>
            <person name="Binder M."/>
            <person name="Bloem J."/>
            <person name="Labutti K."/>
            <person name="Salamov A."/>
            <person name="Andreopoulos B."/>
            <person name="Baker S."/>
            <person name="Barry K."/>
            <person name="Bills G."/>
            <person name="Bluhm B."/>
            <person name="Cannon C."/>
            <person name="Castanera R."/>
            <person name="Culley D."/>
            <person name="Daum C."/>
            <person name="Ezra D."/>
            <person name="Gonzalez J."/>
            <person name="Henrissat B."/>
            <person name="Kuo A."/>
            <person name="Liang C."/>
            <person name="Lipzen A."/>
            <person name="Lutzoni F."/>
            <person name="Magnuson J."/>
            <person name="Mondo S."/>
            <person name="Nolan M."/>
            <person name="Ohm R."/>
            <person name="Pangilinan J."/>
            <person name="Park H.-J."/>
            <person name="Ramirez L."/>
            <person name="Alfaro M."/>
            <person name="Sun H."/>
            <person name="Tritt A."/>
            <person name="Yoshinaga Y."/>
            <person name="Zwiers L.-H."/>
            <person name="Turgeon B."/>
            <person name="Goodwin S."/>
            <person name="Spatafora J."/>
            <person name="Crous P."/>
            <person name="Grigoriev I."/>
        </authorList>
    </citation>
    <scope>NUCLEOTIDE SEQUENCE</scope>
    <source>
        <strain evidence="4">CBS 121167</strain>
    </source>
</reference>
<dbReference type="PANTHER" id="PTHR35859:SF5">
    <property type="entry name" value="ION TRANSPORT DOMAIN-CONTAINING PROTEIN"/>
    <property type="match status" value="1"/>
</dbReference>
<sequence length="714" mass="78907">MAKASQVTPPSATPPQPTTPSIVSKLPDVPEINDNDSFGELARKLSFYFVEAVTTPLTFDKLLKSPNIESLQPLIDWLSTDAHHPAIVAALLALSGHFAAAEVIDNRGVNLARGHACEVVAWQFVINLSEREVIDFLLYELPPNAKDVDDPRHPRHDPEAQNGKDAKTAGKTKSVGKPTAGPSIGPSAGKPSNGNTDESTPLLSKDQGQPGSLDVSEPAVHFADDQDGSTYFGTDHVLHENEMTDAEQFEHQFESLNALEIAAVSNAKKFLMQQIVQDVINGIWHGNIVFWESLSVRSKKVPKLYNKHKTDPYCRLRVPRYIKTFEVVFFIVFLALYYAVLIERPLHYINATEIALYVFIASFTYDELSEFYDAGELFYITDFWSWWDLSIIAIGISFIVLRIVGVTRESDHLIKIAFDILSLEAIFLVPRIFSILSLNPYFGTLLPCLKEMAKQFAKFMSIVVMAYFGFLSTMTLLARGNLQINDVAWVSMKVFFGRAGVVGFDAANDISPYLGLPVMLVFVCMTNILLITTMTSFIGTSLTKVLDSSREEYLYVYSIYVLEASTSDRLTYFFPPLNLLPLVLLRPLGLVAPAEKLRAARILLLKVTHAPYVAVIWLYENGGQYMAQTPSLRGSLASSKRTAAADTPGKSGAKPRSFKSSLKAPRTALFGRSGKWPGLGHKNRGSTAGASEVLALRAQVAQLQAQVAERQGQK</sequence>
<feature type="compositionally biased region" description="Low complexity" evidence="1">
    <location>
        <begin position="1"/>
        <end position="10"/>
    </location>
</feature>
<dbReference type="EMBL" id="ML995481">
    <property type="protein sequence ID" value="KAF2143813.1"/>
    <property type="molecule type" value="Genomic_DNA"/>
</dbReference>
<accession>A0A6A6BK97</accession>
<name>A0A6A6BK97_9PEZI</name>
<evidence type="ECO:0000313" key="5">
    <source>
        <dbReference type="Proteomes" id="UP000799438"/>
    </source>
</evidence>
<feature type="transmembrane region" description="Helical" evidence="2">
    <location>
        <begin position="513"/>
        <end position="540"/>
    </location>
</feature>
<keyword evidence="5" id="KW-1185">Reference proteome</keyword>
<dbReference type="Pfam" id="PF23317">
    <property type="entry name" value="YVC1_C"/>
    <property type="match status" value="1"/>
</dbReference>
<feature type="region of interest" description="Disordered" evidence="1">
    <location>
        <begin position="145"/>
        <end position="216"/>
    </location>
</feature>
<feature type="region of interest" description="Disordered" evidence="1">
    <location>
        <begin position="1"/>
        <end position="26"/>
    </location>
</feature>
<evidence type="ECO:0000256" key="2">
    <source>
        <dbReference type="SAM" id="Phobius"/>
    </source>
</evidence>
<keyword evidence="2" id="KW-1133">Transmembrane helix</keyword>
<feature type="compositionally biased region" description="Polar residues" evidence="1">
    <location>
        <begin position="190"/>
        <end position="210"/>
    </location>
</feature>